<dbReference type="GO" id="GO:0005669">
    <property type="term" value="C:transcription factor TFIID complex"/>
    <property type="evidence" value="ECO:0007669"/>
    <property type="project" value="InterPro"/>
</dbReference>
<feature type="compositionally biased region" description="Low complexity" evidence="6">
    <location>
        <begin position="367"/>
        <end position="395"/>
    </location>
</feature>
<evidence type="ECO:0000256" key="6">
    <source>
        <dbReference type="SAM" id="MobiDB-lite"/>
    </source>
</evidence>
<comment type="similarity">
    <text evidence="2">Belongs to the TAF12 family.</text>
</comment>
<evidence type="ECO:0000256" key="5">
    <source>
        <dbReference type="ARBA" id="ARBA00023242"/>
    </source>
</evidence>
<evidence type="ECO:0000256" key="4">
    <source>
        <dbReference type="ARBA" id="ARBA00023163"/>
    </source>
</evidence>
<keyword evidence="4" id="KW-0804">Transcription</keyword>
<feature type="compositionally biased region" description="Pro residues" evidence="6">
    <location>
        <begin position="300"/>
        <end position="313"/>
    </location>
</feature>
<keyword evidence="5" id="KW-0539">Nucleus</keyword>
<evidence type="ECO:0000313" key="8">
    <source>
        <dbReference type="EMBL" id="KAK5704378.1"/>
    </source>
</evidence>
<dbReference type="GO" id="GO:0046982">
    <property type="term" value="F:protein heterodimerization activity"/>
    <property type="evidence" value="ECO:0007669"/>
    <property type="project" value="InterPro"/>
</dbReference>
<dbReference type="GO" id="GO:0000124">
    <property type="term" value="C:SAGA complex"/>
    <property type="evidence" value="ECO:0007669"/>
    <property type="project" value="InterPro"/>
</dbReference>
<evidence type="ECO:0000256" key="2">
    <source>
        <dbReference type="ARBA" id="ARBA00007530"/>
    </source>
</evidence>
<reference evidence="8" key="1">
    <citation type="submission" date="2023-08" db="EMBL/GenBank/DDBJ databases">
        <title>Black Yeasts Isolated from many extreme environments.</title>
        <authorList>
            <person name="Coleine C."/>
            <person name="Stajich J.E."/>
            <person name="Selbmann L."/>
        </authorList>
    </citation>
    <scope>NUCLEOTIDE SEQUENCE</scope>
    <source>
        <strain evidence="8">CCFEE 5810</strain>
    </source>
</reference>
<name>A0AAN8A430_9PEZI</name>
<feature type="compositionally biased region" description="Low complexity" evidence="6">
    <location>
        <begin position="314"/>
        <end position="358"/>
    </location>
</feature>
<feature type="compositionally biased region" description="Low complexity" evidence="6">
    <location>
        <begin position="263"/>
        <end position="299"/>
    </location>
</feature>
<keyword evidence="3" id="KW-0805">Transcription regulation</keyword>
<feature type="compositionally biased region" description="Low complexity" evidence="6">
    <location>
        <begin position="89"/>
        <end position="101"/>
    </location>
</feature>
<dbReference type="Pfam" id="PF03847">
    <property type="entry name" value="TFIID_20kDa"/>
    <property type="match status" value="1"/>
</dbReference>
<dbReference type="EMBL" id="JAVRQU010000004">
    <property type="protein sequence ID" value="KAK5704378.1"/>
    <property type="molecule type" value="Genomic_DNA"/>
</dbReference>
<comment type="caution">
    <text evidence="8">The sequence shown here is derived from an EMBL/GenBank/DDBJ whole genome shotgun (WGS) entry which is preliminary data.</text>
</comment>
<feature type="compositionally biased region" description="Polar residues" evidence="6">
    <location>
        <begin position="107"/>
        <end position="131"/>
    </location>
</feature>
<dbReference type="InterPro" id="IPR009072">
    <property type="entry name" value="Histone-fold"/>
</dbReference>
<dbReference type="Gene3D" id="1.10.20.10">
    <property type="entry name" value="Histone, subunit A"/>
    <property type="match status" value="1"/>
</dbReference>
<dbReference type="InterPro" id="IPR003228">
    <property type="entry name" value="TFIID_TAF12_dom"/>
</dbReference>
<accession>A0AAN8A430</accession>
<organism evidence="8 9">
    <name type="scientific">Elasticomyces elasticus</name>
    <dbReference type="NCBI Taxonomy" id="574655"/>
    <lineage>
        <taxon>Eukaryota</taxon>
        <taxon>Fungi</taxon>
        <taxon>Dikarya</taxon>
        <taxon>Ascomycota</taxon>
        <taxon>Pezizomycotina</taxon>
        <taxon>Dothideomycetes</taxon>
        <taxon>Dothideomycetidae</taxon>
        <taxon>Mycosphaerellales</taxon>
        <taxon>Teratosphaeriaceae</taxon>
        <taxon>Elasticomyces</taxon>
    </lineage>
</organism>
<feature type="region of interest" description="Disordered" evidence="6">
    <location>
        <begin position="216"/>
        <end position="462"/>
    </location>
</feature>
<dbReference type="InterPro" id="IPR037794">
    <property type="entry name" value="TAF12"/>
</dbReference>
<evidence type="ECO:0000256" key="1">
    <source>
        <dbReference type="ARBA" id="ARBA00004123"/>
    </source>
</evidence>
<feature type="compositionally biased region" description="Polar residues" evidence="6">
    <location>
        <begin position="403"/>
        <end position="414"/>
    </location>
</feature>
<dbReference type="GO" id="GO:0051123">
    <property type="term" value="P:RNA polymerase II preinitiation complex assembly"/>
    <property type="evidence" value="ECO:0007669"/>
    <property type="project" value="TreeGrafter"/>
</dbReference>
<comment type="subcellular location">
    <subcellularLocation>
        <location evidence="1">Nucleus</location>
    </subcellularLocation>
</comment>
<feature type="region of interest" description="Disordered" evidence="6">
    <location>
        <begin position="36"/>
        <end position="134"/>
    </location>
</feature>
<feature type="compositionally biased region" description="Polar residues" evidence="6">
    <location>
        <begin position="61"/>
        <end position="71"/>
    </location>
</feature>
<dbReference type="PANTHER" id="PTHR12264">
    <property type="entry name" value="TRANSCRIPTION INITIATION FACTOR TFIID SUBUNIT 12"/>
    <property type="match status" value="1"/>
</dbReference>
<dbReference type="SUPFAM" id="SSF47113">
    <property type="entry name" value="Histone-fold"/>
    <property type="match status" value="1"/>
</dbReference>
<feature type="compositionally biased region" description="Polar residues" evidence="6">
    <location>
        <begin position="222"/>
        <end position="238"/>
    </location>
</feature>
<protein>
    <submittedName>
        <fullName evidence="8">Transcription initiation factor TFIID subunit 12</fullName>
    </submittedName>
</protein>
<feature type="compositionally biased region" description="Gly residues" evidence="6">
    <location>
        <begin position="73"/>
        <end position="84"/>
    </location>
</feature>
<sequence length="612" mass="66263">MSGGSNMIKPSSIDNLPYLSEEKKNYYKSGLAGLWTQYENSPKGSPAWQAAENKIKAASNKLMQEWQNASKGQVGGPRPGSGGGPPAPQQQQQGLARPPTQGGMSGAPQQMGGQAPTQPQPLSQTAQTDLRSVNVAVPASLPQASHAKYKTDWFQRASTILRARDGWVQKGKTATQHSTNLKNQGLEVPQNVTAVLEAARRGVNDTTLQWNQMKADNEQKRQTNAAMAAQQTPQSNGAPPNPYQGNNGGQAEVKVEPNTSVSPQQPQGTFQQQQQQPQQTANAQTPNVNMSQTPQTATQPQPPQNFPQQPPPQQQQQYAPQQQRPQMNQQQSQQQMQYQQPPAQPAPINAQQPQRPQALTQRDAMEQAAASYRGQQQQQQNQMSNNQAQSNAAQQPNGLPFNTPGSMQQQSGTPGSAYPHHQQSLTGTPTQGTKFPITKNMQLDPRSVGHQPVQAPPSRPTMGNTGMMQQPGLARPPTYTLEGEGDHVLSKRKLDELVRQVTGTAGSSSSTDSSSASLLAPEVEENIMSLADDFVDDLITAACKLAKLRPGPQNVLEIRDIQMVLERNYGMRVPGYALEETRTVKKFAPAAGWQSKMQAVQTAKTLGGGKGE</sequence>
<dbReference type="CDD" id="cd07981">
    <property type="entry name" value="HFD_TAF12"/>
    <property type="match status" value="1"/>
</dbReference>
<evidence type="ECO:0000313" key="9">
    <source>
        <dbReference type="Proteomes" id="UP001310594"/>
    </source>
</evidence>
<dbReference type="GO" id="GO:0017025">
    <property type="term" value="F:TBP-class protein binding"/>
    <property type="evidence" value="ECO:0007669"/>
    <property type="project" value="TreeGrafter"/>
</dbReference>
<feature type="domain" description="Transcription initiation factor TFIID subunit 12" evidence="7">
    <location>
        <begin position="490"/>
        <end position="571"/>
    </location>
</feature>
<gene>
    <name evidence="8" type="primary">TAF12</name>
    <name evidence="8" type="ORF">LTR97_003396</name>
</gene>
<feature type="compositionally biased region" description="Polar residues" evidence="6">
    <location>
        <begin position="421"/>
        <end position="433"/>
    </location>
</feature>
<dbReference type="PANTHER" id="PTHR12264:SF21">
    <property type="entry name" value="TRANSCRIPTION INITIATION FACTOR TFIID SUBUNIT 12"/>
    <property type="match status" value="1"/>
</dbReference>
<evidence type="ECO:0000256" key="3">
    <source>
        <dbReference type="ARBA" id="ARBA00023015"/>
    </source>
</evidence>
<dbReference type="GO" id="GO:0003677">
    <property type="term" value="F:DNA binding"/>
    <property type="evidence" value="ECO:0007669"/>
    <property type="project" value="TreeGrafter"/>
</dbReference>
<evidence type="ECO:0000259" key="7">
    <source>
        <dbReference type="Pfam" id="PF03847"/>
    </source>
</evidence>
<dbReference type="AlphaFoldDB" id="A0AAN8A430"/>
<proteinExistence type="inferred from homology"/>
<dbReference type="Proteomes" id="UP001310594">
    <property type="component" value="Unassembled WGS sequence"/>
</dbReference>